<protein>
    <submittedName>
        <fullName evidence="7">Lipoma-preferred partner homolog</fullName>
    </submittedName>
</protein>
<dbReference type="PANTHER" id="PTHR24207">
    <property type="entry name" value="ZYX102 PROTEIN"/>
    <property type="match status" value="1"/>
</dbReference>
<dbReference type="Gene3D" id="2.10.110.10">
    <property type="entry name" value="Cysteine Rich Protein"/>
    <property type="match status" value="3"/>
</dbReference>
<evidence type="ECO:0000256" key="1">
    <source>
        <dbReference type="ARBA" id="ARBA00022723"/>
    </source>
</evidence>
<evidence type="ECO:0000256" key="3">
    <source>
        <dbReference type="ARBA" id="ARBA00022833"/>
    </source>
</evidence>
<evidence type="ECO:0000256" key="2">
    <source>
        <dbReference type="ARBA" id="ARBA00022737"/>
    </source>
</evidence>
<dbReference type="GO" id="GO:0005925">
    <property type="term" value="C:focal adhesion"/>
    <property type="evidence" value="ECO:0007669"/>
    <property type="project" value="TreeGrafter"/>
</dbReference>
<evidence type="ECO:0000313" key="7">
    <source>
        <dbReference type="EMBL" id="GFU24005.1"/>
    </source>
</evidence>
<evidence type="ECO:0000256" key="4">
    <source>
        <dbReference type="ARBA" id="ARBA00023038"/>
    </source>
</evidence>
<feature type="domain" description="LIM zinc-binding" evidence="6">
    <location>
        <begin position="169"/>
        <end position="238"/>
    </location>
</feature>
<keyword evidence="3 5" id="KW-0862">Zinc</keyword>
<dbReference type="EMBL" id="BMAW01081333">
    <property type="protein sequence ID" value="GFU24005.1"/>
    <property type="molecule type" value="Genomic_DNA"/>
</dbReference>
<evidence type="ECO:0000256" key="5">
    <source>
        <dbReference type="PROSITE-ProRule" id="PRU00125"/>
    </source>
</evidence>
<dbReference type="GO" id="GO:0001725">
    <property type="term" value="C:stress fiber"/>
    <property type="evidence" value="ECO:0007669"/>
    <property type="project" value="TreeGrafter"/>
</dbReference>
<dbReference type="Proteomes" id="UP000887013">
    <property type="component" value="Unassembled WGS sequence"/>
</dbReference>
<dbReference type="GO" id="GO:0046872">
    <property type="term" value="F:metal ion binding"/>
    <property type="evidence" value="ECO:0007669"/>
    <property type="project" value="UniProtKB-KW"/>
</dbReference>
<name>A0A8X6QFK2_NEPPI</name>
<keyword evidence="2" id="KW-0677">Repeat</keyword>
<dbReference type="FunFam" id="2.10.110.10:FF:000057">
    <property type="entry name" value="Zyxin"/>
    <property type="match status" value="1"/>
</dbReference>
<dbReference type="PROSITE" id="PS00478">
    <property type="entry name" value="LIM_DOMAIN_1"/>
    <property type="match status" value="2"/>
</dbReference>
<feature type="domain" description="LIM zinc-binding" evidence="6">
    <location>
        <begin position="108"/>
        <end position="168"/>
    </location>
</feature>
<comment type="caution">
    <text evidence="7">The sequence shown here is derived from an EMBL/GenBank/DDBJ whole genome shotgun (WGS) entry which is preliminary data.</text>
</comment>
<sequence length="248" mass="27910">MFLTSDRSVCKKFFCVHFVVPRAVGFFLKAKIFIRDSTSKNMASSQGYLGTCAKCLGVISEKGCTAEKLNYHQKCFVCSLCCKELYGSPYYTMNGKPYCEEDYLNKLDKCASCNRPILEKVLKAEGHKFHPECFRCTVCKKCLDGVPFSVDPQNNVLCMDDYKKKVAPQCARCKKPIAPPSYTNEVTRVLAMGNSYHTTCYRCEDCGLPLSSNSDGRGCYPLNDRLYCFDCHKRRVPNVGRTPAGKAK</sequence>
<evidence type="ECO:0000313" key="8">
    <source>
        <dbReference type="Proteomes" id="UP000887013"/>
    </source>
</evidence>
<keyword evidence="8" id="KW-1185">Reference proteome</keyword>
<feature type="domain" description="LIM zinc-binding" evidence="6">
    <location>
        <begin position="50"/>
        <end position="107"/>
    </location>
</feature>
<dbReference type="OrthoDB" id="25414at2759"/>
<dbReference type="SMART" id="SM00132">
    <property type="entry name" value="LIM"/>
    <property type="match status" value="3"/>
</dbReference>
<dbReference type="PROSITE" id="PS50023">
    <property type="entry name" value="LIM_DOMAIN_2"/>
    <property type="match status" value="3"/>
</dbReference>
<dbReference type="InterPro" id="IPR001781">
    <property type="entry name" value="Znf_LIM"/>
</dbReference>
<accession>A0A8X6QFK2</accession>
<organism evidence="7 8">
    <name type="scientific">Nephila pilipes</name>
    <name type="common">Giant wood spider</name>
    <name type="synonym">Nephila maculata</name>
    <dbReference type="NCBI Taxonomy" id="299642"/>
    <lineage>
        <taxon>Eukaryota</taxon>
        <taxon>Metazoa</taxon>
        <taxon>Ecdysozoa</taxon>
        <taxon>Arthropoda</taxon>
        <taxon>Chelicerata</taxon>
        <taxon>Arachnida</taxon>
        <taxon>Araneae</taxon>
        <taxon>Araneomorphae</taxon>
        <taxon>Entelegynae</taxon>
        <taxon>Araneoidea</taxon>
        <taxon>Nephilidae</taxon>
        <taxon>Nephila</taxon>
    </lineage>
</organism>
<proteinExistence type="predicted"/>
<keyword evidence="4 5" id="KW-0440">LIM domain</keyword>
<dbReference type="Pfam" id="PF00412">
    <property type="entry name" value="LIM"/>
    <property type="match status" value="3"/>
</dbReference>
<dbReference type="AlphaFoldDB" id="A0A8X6QFK2"/>
<dbReference type="GO" id="GO:0098609">
    <property type="term" value="P:cell-cell adhesion"/>
    <property type="evidence" value="ECO:0007669"/>
    <property type="project" value="TreeGrafter"/>
</dbReference>
<evidence type="ECO:0000259" key="6">
    <source>
        <dbReference type="PROSITE" id="PS50023"/>
    </source>
</evidence>
<keyword evidence="1 5" id="KW-0479">Metal-binding</keyword>
<gene>
    <name evidence="7" type="primary">LPP</name>
    <name evidence="7" type="ORF">NPIL_256621</name>
</gene>
<reference evidence="7" key="1">
    <citation type="submission" date="2020-08" db="EMBL/GenBank/DDBJ databases">
        <title>Multicomponent nature underlies the extraordinary mechanical properties of spider dragline silk.</title>
        <authorList>
            <person name="Kono N."/>
            <person name="Nakamura H."/>
            <person name="Mori M."/>
            <person name="Yoshida Y."/>
            <person name="Ohtoshi R."/>
            <person name="Malay A.D."/>
            <person name="Moran D.A.P."/>
            <person name="Tomita M."/>
            <person name="Numata K."/>
            <person name="Arakawa K."/>
        </authorList>
    </citation>
    <scope>NUCLEOTIDE SEQUENCE</scope>
</reference>
<dbReference type="PANTHER" id="PTHR24207:SF2">
    <property type="entry name" value="ZYX102 PROTEIN"/>
    <property type="match status" value="1"/>
</dbReference>
<dbReference type="SUPFAM" id="SSF57716">
    <property type="entry name" value="Glucocorticoid receptor-like (DNA-binding domain)"/>
    <property type="match status" value="2"/>
</dbReference>